<organism evidence="1 2">
    <name type="scientific">Marivita lacus</name>
    <dbReference type="NCBI Taxonomy" id="1323742"/>
    <lineage>
        <taxon>Bacteria</taxon>
        <taxon>Pseudomonadati</taxon>
        <taxon>Pseudomonadota</taxon>
        <taxon>Alphaproteobacteria</taxon>
        <taxon>Rhodobacterales</taxon>
        <taxon>Roseobacteraceae</taxon>
        <taxon>Marivita</taxon>
    </lineage>
</organism>
<dbReference type="EMBL" id="BMFC01000016">
    <property type="protein sequence ID" value="GGC19212.1"/>
    <property type="molecule type" value="Genomic_DNA"/>
</dbReference>
<gene>
    <name evidence="1" type="ORF">GCM10011363_39870</name>
</gene>
<accession>A0ABQ1L7R1</accession>
<protein>
    <submittedName>
        <fullName evidence="1">Uncharacterized protein</fullName>
    </submittedName>
</protein>
<dbReference type="RefSeq" id="WP_188483855.1">
    <property type="nucleotide sequence ID" value="NZ_BMFC01000016.1"/>
</dbReference>
<reference evidence="2" key="1">
    <citation type="journal article" date="2019" name="Int. J. Syst. Evol. Microbiol.">
        <title>The Global Catalogue of Microorganisms (GCM) 10K type strain sequencing project: providing services to taxonomists for standard genome sequencing and annotation.</title>
        <authorList>
            <consortium name="The Broad Institute Genomics Platform"/>
            <consortium name="The Broad Institute Genome Sequencing Center for Infectious Disease"/>
            <person name="Wu L."/>
            <person name="Ma J."/>
        </authorList>
    </citation>
    <scope>NUCLEOTIDE SEQUENCE [LARGE SCALE GENOMIC DNA]</scope>
    <source>
        <strain evidence="2">CGMCC 1.12478</strain>
    </source>
</reference>
<dbReference type="Proteomes" id="UP000645462">
    <property type="component" value="Unassembled WGS sequence"/>
</dbReference>
<proteinExistence type="predicted"/>
<name>A0ABQ1L7R1_9RHOB</name>
<keyword evidence="2" id="KW-1185">Reference proteome</keyword>
<comment type="caution">
    <text evidence="1">The sequence shown here is derived from an EMBL/GenBank/DDBJ whole genome shotgun (WGS) entry which is preliminary data.</text>
</comment>
<sequence length="198" mass="22085">MALPPRAFFTLHETASRWGCTIADIGGWASEGKLEIVTGIPLAICGTEMVSGKITISPMDMLPFFRRSGTGPTVIKLQRIKPEDLGEWCYVTDPSDGVEVSIADLLISGKEVRQFEDDYDLLRRISGGTGGISPYDWEGMYVALLKRVHENGLPETQAELIAELQDWFVEVAENGDVPDESTIRRRLRPFWRALRGKT</sequence>
<evidence type="ECO:0000313" key="1">
    <source>
        <dbReference type="EMBL" id="GGC19212.1"/>
    </source>
</evidence>
<evidence type="ECO:0000313" key="2">
    <source>
        <dbReference type="Proteomes" id="UP000645462"/>
    </source>
</evidence>